<dbReference type="Gene3D" id="3.40.50.1100">
    <property type="match status" value="1"/>
</dbReference>
<protein>
    <recommendedName>
        <fullName evidence="1">Tryptophan synthase beta chain-like PALP domain-containing protein</fullName>
    </recommendedName>
</protein>
<evidence type="ECO:0000313" key="2">
    <source>
        <dbReference type="EMBL" id="SVD50621.1"/>
    </source>
</evidence>
<dbReference type="InterPro" id="IPR001926">
    <property type="entry name" value="TrpB-like_PALP"/>
</dbReference>
<evidence type="ECO:0000259" key="1">
    <source>
        <dbReference type="Pfam" id="PF00291"/>
    </source>
</evidence>
<feature type="domain" description="Tryptophan synthase beta chain-like PALP" evidence="1">
    <location>
        <begin position="5"/>
        <end position="70"/>
    </location>
</feature>
<name>A0A382VXK5_9ZZZZ</name>
<sequence>WDGAMNALKESNGHIAKVTDEEILAAYKLAARTEGVFAEPASAASLAGLIQCVRDDLIPAGSRVVATLTGHGLKDPDNAISVAGLEPTVVAPETDAVKRLIGL</sequence>
<dbReference type="EMBL" id="UINC01155016">
    <property type="protein sequence ID" value="SVD50621.1"/>
    <property type="molecule type" value="Genomic_DNA"/>
</dbReference>
<proteinExistence type="predicted"/>
<organism evidence="2">
    <name type="scientific">marine metagenome</name>
    <dbReference type="NCBI Taxonomy" id="408172"/>
    <lineage>
        <taxon>unclassified sequences</taxon>
        <taxon>metagenomes</taxon>
        <taxon>ecological metagenomes</taxon>
    </lineage>
</organism>
<dbReference type="InterPro" id="IPR036052">
    <property type="entry name" value="TrpB-like_PALP_sf"/>
</dbReference>
<dbReference type="SUPFAM" id="SSF53686">
    <property type="entry name" value="Tryptophan synthase beta subunit-like PLP-dependent enzymes"/>
    <property type="match status" value="1"/>
</dbReference>
<feature type="non-terminal residue" evidence="2">
    <location>
        <position position="1"/>
    </location>
</feature>
<reference evidence="2" key="1">
    <citation type="submission" date="2018-05" db="EMBL/GenBank/DDBJ databases">
        <authorList>
            <person name="Lanie J.A."/>
            <person name="Ng W.-L."/>
            <person name="Kazmierczak K.M."/>
            <person name="Andrzejewski T.M."/>
            <person name="Davidsen T.M."/>
            <person name="Wayne K.J."/>
            <person name="Tettelin H."/>
            <person name="Glass J.I."/>
            <person name="Rusch D."/>
            <person name="Podicherti R."/>
            <person name="Tsui H.-C.T."/>
            <person name="Winkler M.E."/>
        </authorList>
    </citation>
    <scope>NUCLEOTIDE SEQUENCE</scope>
</reference>
<dbReference type="AlphaFoldDB" id="A0A382VXK5"/>
<dbReference type="Pfam" id="PF00291">
    <property type="entry name" value="PALP"/>
    <property type="match status" value="1"/>
</dbReference>
<accession>A0A382VXK5</accession>
<gene>
    <name evidence="2" type="ORF">METZ01_LOCUS403475</name>
</gene>